<dbReference type="Proteomes" id="UP000002051">
    <property type="component" value="Chromosome 6"/>
</dbReference>
<evidence type="ECO:0000313" key="1">
    <source>
        <dbReference type="EMBL" id="AES74745.1"/>
    </source>
</evidence>
<gene>
    <name evidence="1" type="ordered locus">MTR_6g012660</name>
</gene>
<evidence type="ECO:0000313" key="2">
    <source>
        <dbReference type="EnsemblPlants" id="AES74745"/>
    </source>
</evidence>
<evidence type="ECO:0008006" key="4">
    <source>
        <dbReference type="Google" id="ProtNLM"/>
    </source>
</evidence>
<dbReference type="EMBL" id="CM001222">
    <property type="protein sequence ID" value="AES74745.1"/>
    <property type="molecule type" value="Genomic_DNA"/>
</dbReference>
<dbReference type="HOGENOM" id="CLU_2530918_0_0_1"/>
<name>G7KKX4_MEDTR</name>
<reference evidence="1 3" key="2">
    <citation type="journal article" date="2014" name="BMC Genomics">
        <title>An improved genome release (version Mt4.0) for the model legume Medicago truncatula.</title>
        <authorList>
            <person name="Tang H."/>
            <person name="Krishnakumar V."/>
            <person name="Bidwell S."/>
            <person name="Rosen B."/>
            <person name="Chan A."/>
            <person name="Zhou S."/>
            <person name="Gentzbittel L."/>
            <person name="Childs K.L."/>
            <person name="Yandell M."/>
            <person name="Gundlach H."/>
            <person name="Mayer K.F."/>
            <person name="Schwartz D.C."/>
            <person name="Town C.D."/>
        </authorList>
    </citation>
    <scope>GENOME REANNOTATION</scope>
    <source>
        <strain evidence="2 3">cv. Jemalong A17</strain>
    </source>
</reference>
<dbReference type="PaxDb" id="3880-AES74745"/>
<reference evidence="1 3" key="1">
    <citation type="journal article" date="2011" name="Nature">
        <title>The Medicago genome provides insight into the evolution of rhizobial symbioses.</title>
        <authorList>
            <person name="Young N.D."/>
            <person name="Debelle F."/>
            <person name="Oldroyd G.E."/>
            <person name="Geurts R."/>
            <person name="Cannon S.B."/>
            <person name="Udvardi M.K."/>
            <person name="Benedito V.A."/>
            <person name="Mayer K.F."/>
            <person name="Gouzy J."/>
            <person name="Schoof H."/>
            <person name="Van de Peer Y."/>
            <person name="Proost S."/>
            <person name="Cook D.R."/>
            <person name="Meyers B.C."/>
            <person name="Spannagl M."/>
            <person name="Cheung F."/>
            <person name="De Mita S."/>
            <person name="Krishnakumar V."/>
            <person name="Gundlach H."/>
            <person name="Zhou S."/>
            <person name="Mudge J."/>
            <person name="Bharti A.K."/>
            <person name="Murray J.D."/>
            <person name="Naoumkina M.A."/>
            <person name="Rosen B."/>
            <person name="Silverstein K.A."/>
            <person name="Tang H."/>
            <person name="Rombauts S."/>
            <person name="Zhao P.X."/>
            <person name="Zhou P."/>
            <person name="Barbe V."/>
            <person name="Bardou P."/>
            <person name="Bechner M."/>
            <person name="Bellec A."/>
            <person name="Berger A."/>
            <person name="Berges H."/>
            <person name="Bidwell S."/>
            <person name="Bisseling T."/>
            <person name="Choisne N."/>
            <person name="Couloux A."/>
            <person name="Denny R."/>
            <person name="Deshpande S."/>
            <person name="Dai X."/>
            <person name="Doyle J.J."/>
            <person name="Dudez A.M."/>
            <person name="Farmer A.D."/>
            <person name="Fouteau S."/>
            <person name="Franken C."/>
            <person name="Gibelin C."/>
            <person name="Gish J."/>
            <person name="Goldstein S."/>
            <person name="Gonzalez A.J."/>
            <person name="Green P.J."/>
            <person name="Hallab A."/>
            <person name="Hartog M."/>
            <person name="Hua A."/>
            <person name="Humphray S.J."/>
            <person name="Jeong D.H."/>
            <person name="Jing Y."/>
            <person name="Jocker A."/>
            <person name="Kenton S.M."/>
            <person name="Kim D.J."/>
            <person name="Klee K."/>
            <person name="Lai H."/>
            <person name="Lang C."/>
            <person name="Lin S."/>
            <person name="Macmil S.L."/>
            <person name="Magdelenat G."/>
            <person name="Matthews L."/>
            <person name="McCorrison J."/>
            <person name="Monaghan E.L."/>
            <person name="Mun J.H."/>
            <person name="Najar F.Z."/>
            <person name="Nicholson C."/>
            <person name="Noirot C."/>
            <person name="O'Bleness M."/>
            <person name="Paule C.R."/>
            <person name="Poulain J."/>
            <person name="Prion F."/>
            <person name="Qin B."/>
            <person name="Qu C."/>
            <person name="Retzel E.F."/>
            <person name="Riddle C."/>
            <person name="Sallet E."/>
            <person name="Samain S."/>
            <person name="Samson N."/>
            <person name="Sanders I."/>
            <person name="Saurat O."/>
            <person name="Scarpelli C."/>
            <person name="Schiex T."/>
            <person name="Segurens B."/>
            <person name="Severin A.J."/>
            <person name="Sherrier D.J."/>
            <person name="Shi R."/>
            <person name="Sims S."/>
            <person name="Singer S.R."/>
            <person name="Sinharoy S."/>
            <person name="Sterck L."/>
            <person name="Viollet A."/>
            <person name="Wang B.B."/>
            <person name="Wang K."/>
            <person name="Wang M."/>
            <person name="Wang X."/>
            <person name="Warfsmann J."/>
            <person name="Weissenbach J."/>
            <person name="White D.D."/>
            <person name="White J.D."/>
            <person name="Wiley G.B."/>
            <person name="Wincker P."/>
            <person name="Xing Y."/>
            <person name="Yang L."/>
            <person name="Yao Z."/>
            <person name="Ying F."/>
            <person name="Zhai J."/>
            <person name="Zhou L."/>
            <person name="Zuber A."/>
            <person name="Denarie J."/>
            <person name="Dixon R.A."/>
            <person name="May G.D."/>
            <person name="Schwartz D.C."/>
            <person name="Rogers J."/>
            <person name="Quetier F."/>
            <person name="Town C.D."/>
            <person name="Roe B.A."/>
        </authorList>
    </citation>
    <scope>NUCLEOTIDE SEQUENCE [LARGE SCALE GENOMIC DNA]</scope>
    <source>
        <strain evidence="1">A17</strain>
        <strain evidence="2 3">cv. Jemalong A17</strain>
    </source>
</reference>
<dbReference type="EnsemblPlants" id="AES74745">
    <property type="protein sequence ID" value="AES74745"/>
    <property type="gene ID" value="MTR_6g012660"/>
</dbReference>
<accession>G7KKX4</accession>
<reference evidence="2" key="3">
    <citation type="submission" date="2015-04" db="UniProtKB">
        <authorList>
            <consortium name="EnsemblPlants"/>
        </authorList>
    </citation>
    <scope>IDENTIFICATION</scope>
    <source>
        <strain evidence="2">cv. Jemalong A17</strain>
    </source>
</reference>
<evidence type="ECO:0000313" key="3">
    <source>
        <dbReference type="Proteomes" id="UP000002051"/>
    </source>
</evidence>
<protein>
    <recommendedName>
        <fullName evidence="4">HAT C-terminal dimerisation domain-containing protein</fullName>
    </recommendedName>
</protein>
<proteinExistence type="predicted"/>
<dbReference type="AlphaFoldDB" id="G7KKX4"/>
<organism evidence="1 3">
    <name type="scientific">Medicago truncatula</name>
    <name type="common">Barrel medic</name>
    <name type="synonym">Medicago tribuloides</name>
    <dbReference type="NCBI Taxonomy" id="3880"/>
    <lineage>
        <taxon>Eukaryota</taxon>
        <taxon>Viridiplantae</taxon>
        <taxon>Streptophyta</taxon>
        <taxon>Embryophyta</taxon>
        <taxon>Tracheophyta</taxon>
        <taxon>Spermatophyta</taxon>
        <taxon>Magnoliopsida</taxon>
        <taxon>eudicotyledons</taxon>
        <taxon>Gunneridae</taxon>
        <taxon>Pentapetalae</taxon>
        <taxon>rosids</taxon>
        <taxon>fabids</taxon>
        <taxon>Fabales</taxon>
        <taxon>Fabaceae</taxon>
        <taxon>Papilionoideae</taxon>
        <taxon>50 kb inversion clade</taxon>
        <taxon>NPAAA clade</taxon>
        <taxon>Hologalegina</taxon>
        <taxon>IRL clade</taxon>
        <taxon>Trifolieae</taxon>
        <taxon>Medicago</taxon>
    </lineage>
</organism>
<keyword evidence="3" id="KW-1185">Reference proteome</keyword>
<sequence length="84" mass="9371">MCPVPSRRLCLNRGSVTDHCVMEAITSSLSLQVMVVYTMIMVIAIEIDSPCLIDRLIHHVLTLPVSITTTERAFSSIKNLKTKQ</sequence>